<comment type="caution">
    <text evidence="3">The sequence shown here is derived from an EMBL/GenBank/DDBJ whole genome shotgun (WGS) entry which is preliminary data.</text>
</comment>
<dbReference type="PROSITE" id="PS00061">
    <property type="entry name" value="ADH_SHORT"/>
    <property type="match status" value="1"/>
</dbReference>
<gene>
    <name evidence="3" type="ORF">JOE21_002593</name>
</gene>
<keyword evidence="3" id="KW-0560">Oxidoreductase</keyword>
<dbReference type="EMBL" id="JAVDQG010000005">
    <property type="protein sequence ID" value="MDR6226586.1"/>
    <property type="molecule type" value="Genomic_DNA"/>
</dbReference>
<evidence type="ECO:0000256" key="1">
    <source>
        <dbReference type="ARBA" id="ARBA00006484"/>
    </source>
</evidence>
<dbReference type="Proteomes" id="UP001185012">
    <property type="component" value="Unassembled WGS sequence"/>
</dbReference>
<proteinExistence type="inferred from homology"/>
<dbReference type="SMART" id="SM00822">
    <property type="entry name" value="PKS_KR"/>
    <property type="match status" value="1"/>
</dbReference>
<dbReference type="InterPro" id="IPR036291">
    <property type="entry name" value="NAD(P)-bd_dom_sf"/>
</dbReference>
<accession>A0ABU1IP74</accession>
<dbReference type="PANTHER" id="PTHR42760:SF40">
    <property type="entry name" value="3-OXOACYL-[ACYL-CARRIER-PROTEIN] REDUCTASE, CHLOROPLASTIC"/>
    <property type="match status" value="1"/>
</dbReference>
<organism evidence="3 4">
    <name type="scientific">Desmospora profundinema</name>
    <dbReference type="NCBI Taxonomy" id="1571184"/>
    <lineage>
        <taxon>Bacteria</taxon>
        <taxon>Bacillati</taxon>
        <taxon>Bacillota</taxon>
        <taxon>Bacilli</taxon>
        <taxon>Bacillales</taxon>
        <taxon>Thermoactinomycetaceae</taxon>
        <taxon>Desmospora</taxon>
    </lineage>
</organism>
<dbReference type="GO" id="GO:0004316">
    <property type="term" value="F:3-oxoacyl-[acyl-carrier-protein] reductase (NADPH) activity"/>
    <property type="evidence" value="ECO:0007669"/>
    <property type="project" value="UniProtKB-EC"/>
</dbReference>
<dbReference type="InterPro" id="IPR057326">
    <property type="entry name" value="KR_dom"/>
</dbReference>
<evidence type="ECO:0000313" key="4">
    <source>
        <dbReference type="Proteomes" id="UP001185012"/>
    </source>
</evidence>
<dbReference type="Pfam" id="PF13561">
    <property type="entry name" value="adh_short_C2"/>
    <property type="match status" value="1"/>
</dbReference>
<dbReference type="PRINTS" id="PR00080">
    <property type="entry name" value="SDRFAMILY"/>
</dbReference>
<evidence type="ECO:0000313" key="3">
    <source>
        <dbReference type="EMBL" id="MDR6226586.1"/>
    </source>
</evidence>
<sequence length="252" mass="26738">MSQVTKERVIIVTGGNSGIGKAIARSFAEKDSVVVLGRNEERIRQTEEELGSKVTGLKVDVSKREEVAEAMNAIVSKYGQIDILINNAGFINGTETTMELTEAERSWDEMVNTVLKGSFLMSVAVAPHMVRPGGRIINISSIAAFTGGRGPGVAGYSASKAGLHGLTYGLARELSPEGITVNAIAPGFIADTGFTGHWPEKVIQSIVQQTPVHRPGHVDDIAAAVQYLSSPEASFVTGEILNVNGGWMFGRG</sequence>
<dbReference type="PANTHER" id="PTHR42760">
    <property type="entry name" value="SHORT-CHAIN DEHYDROGENASES/REDUCTASES FAMILY MEMBER"/>
    <property type="match status" value="1"/>
</dbReference>
<evidence type="ECO:0000259" key="2">
    <source>
        <dbReference type="SMART" id="SM00822"/>
    </source>
</evidence>
<name>A0ABU1IP74_9BACL</name>
<dbReference type="Gene3D" id="3.40.50.720">
    <property type="entry name" value="NAD(P)-binding Rossmann-like Domain"/>
    <property type="match status" value="1"/>
</dbReference>
<dbReference type="EC" id="1.1.1.100" evidence="3"/>
<feature type="domain" description="Ketoreductase" evidence="2">
    <location>
        <begin position="8"/>
        <end position="187"/>
    </location>
</feature>
<comment type="similarity">
    <text evidence="1">Belongs to the short-chain dehydrogenases/reductases (SDR) family.</text>
</comment>
<dbReference type="SUPFAM" id="SSF51735">
    <property type="entry name" value="NAD(P)-binding Rossmann-fold domains"/>
    <property type="match status" value="1"/>
</dbReference>
<dbReference type="InterPro" id="IPR002347">
    <property type="entry name" value="SDR_fam"/>
</dbReference>
<protein>
    <submittedName>
        <fullName evidence="3">3-oxoacyl-[acyl-carrier protein] reductase</fullName>
        <ecNumber evidence="3">1.1.1.100</ecNumber>
    </submittedName>
</protein>
<keyword evidence="4" id="KW-1185">Reference proteome</keyword>
<dbReference type="RefSeq" id="WP_309866669.1">
    <property type="nucleotide sequence ID" value="NZ_JAVDQG010000005.1"/>
</dbReference>
<dbReference type="PRINTS" id="PR00081">
    <property type="entry name" value="GDHRDH"/>
</dbReference>
<reference evidence="3 4" key="1">
    <citation type="submission" date="2023-07" db="EMBL/GenBank/DDBJ databases">
        <title>Genomic Encyclopedia of Type Strains, Phase IV (KMG-IV): sequencing the most valuable type-strain genomes for metagenomic binning, comparative biology and taxonomic classification.</title>
        <authorList>
            <person name="Goeker M."/>
        </authorList>
    </citation>
    <scope>NUCLEOTIDE SEQUENCE [LARGE SCALE GENOMIC DNA]</scope>
    <source>
        <strain evidence="3 4">DSM 45903</strain>
    </source>
</reference>
<dbReference type="InterPro" id="IPR020904">
    <property type="entry name" value="Sc_DH/Rdtase_CS"/>
</dbReference>